<evidence type="ECO:0000313" key="2">
    <source>
        <dbReference type="EMBL" id="KAJ1209731.1"/>
    </source>
</evidence>
<feature type="region of interest" description="Disordered" evidence="1">
    <location>
        <begin position="1"/>
        <end position="22"/>
    </location>
</feature>
<keyword evidence="3" id="KW-1185">Reference proteome</keyword>
<evidence type="ECO:0000313" key="3">
    <source>
        <dbReference type="Proteomes" id="UP001066276"/>
    </source>
</evidence>
<proteinExistence type="predicted"/>
<feature type="region of interest" description="Disordered" evidence="1">
    <location>
        <begin position="46"/>
        <end position="73"/>
    </location>
</feature>
<name>A0AAV7WAY1_PLEWA</name>
<organism evidence="2 3">
    <name type="scientific">Pleurodeles waltl</name>
    <name type="common">Iberian ribbed newt</name>
    <dbReference type="NCBI Taxonomy" id="8319"/>
    <lineage>
        <taxon>Eukaryota</taxon>
        <taxon>Metazoa</taxon>
        <taxon>Chordata</taxon>
        <taxon>Craniata</taxon>
        <taxon>Vertebrata</taxon>
        <taxon>Euteleostomi</taxon>
        <taxon>Amphibia</taxon>
        <taxon>Batrachia</taxon>
        <taxon>Caudata</taxon>
        <taxon>Salamandroidea</taxon>
        <taxon>Salamandridae</taxon>
        <taxon>Pleurodelinae</taxon>
        <taxon>Pleurodeles</taxon>
    </lineage>
</organism>
<comment type="caution">
    <text evidence="2">The sequence shown here is derived from an EMBL/GenBank/DDBJ whole genome shotgun (WGS) entry which is preliminary data.</text>
</comment>
<dbReference type="Proteomes" id="UP001066276">
    <property type="component" value="Chromosome 1_2"/>
</dbReference>
<dbReference type="AlphaFoldDB" id="A0AAV7WAY1"/>
<dbReference type="EMBL" id="JANPWB010000002">
    <property type="protein sequence ID" value="KAJ1209731.1"/>
    <property type="molecule type" value="Genomic_DNA"/>
</dbReference>
<accession>A0AAV7WAY1</accession>
<sequence>MKDTRASAARDSLRVPGEGTHRSILPQYDVVRKDLRLRTLEERRWKREGQKEEEKRQEDYRQRERIGSLEEDG</sequence>
<evidence type="ECO:0000256" key="1">
    <source>
        <dbReference type="SAM" id="MobiDB-lite"/>
    </source>
</evidence>
<reference evidence="2" key="1">
    <citation type="journal article" date="2022" name="bioRxiv">
        <title>Sequencing and chromosome-scale assembly of the giantPleurodeles waltlgenome.</title>
        <authorList>
            <person name="Brown T."/>
            <person name="Elewa A."/>
            <person name="Iarovenko S."/>
            <person name="Subramanian E."/>
            <person name="Araus A.J."/>
            <person name="Petzold A."/>
            <person name="Susuki M."/>
            <person name="Suzuki K.-i.T."/>
            <person name="Hayashi T."/>
            <person name="Toyoda A."/>
            <person name="Oliveira C."/>
            <person name="Osipova E."/>
            <person name="Leigh N.D."/>
            <person name="Simon A."/>
            <person name="Yun M.H."/>
        </authorList>
    </citation>
    <scope>NUCLEOTIDE SEQUENCE</scope>
    <source>
        <strain evidence="2">20211129_DDA</strain>
        <tissue evidence="2">Liver</tissue>
    </source>
</reference>
<protein>
    <submittedName>
        <fullName evidence="2">Uncharacterized protein</fullName>
    </submittedName>
</protein>
<gene>
    <name evidence="2" type="ORF">NDU88_005104</name>
</gene>